<keyword evidence="1" id="KW-0560">Oxidoreductase</keyword>
<gene>
    <name evidence="3" type="ORF">NZ698_03370</name>
</gene>
<sequence length="333" mass="36801">MKKVKLGSQGLEVSQVGLGCMGMTKFAGHDVYKTADEKEALLTIERSLELGGNFLDTADQYGPWENERFIAKAICENRDKYIIATKFGHEINDNGELTWGINATPQYVKKAAERSLKNLKTDCIDLYYLHRLDPNVPVEETVGAMADLVQEGKVKYLGLSEVSVSTIKKAHAVHPISALQSEFSLFERSVEDNGILKTVSDMGIGFVSYSPLGRGFLTGDIKSAEDLAEGDWRLNIPRFQGEYLQKNIELVKEIGKLASEKEVTTAQIALAWVISKGIIPIPGTSKRTNLEKNYASADIQLSDSEIKRLEEIIPPGADTGARYDEHGMKSIDQ</sequence>
<feature type="domain" description="NADP-dependent oxidoreductase" evidence="2">
    <location>
        <begin position="20"/>
        <end position="313"/>
    </location>
</feature>
<evidence type="ECO:0000313" key="4">
    <source>
        <dbReference type="Proteomes" id="UP001208649"/>
    </source>
</evidence>
<evidence type="ECO:0000313" key="3">
    <source>
        <dbReference type="EMBL" id="MCU7616225.1"/>
    </source>
</evidence>
<dbReference type="Pfam" id="PF00248">
    <property type="entry name" value="Aldo_ket_red"/>
    <property type="match status" value="1"/>
</dbReference>
<evidence type="ECO:0000256" key="1">
    <source>
        <dbReference type="ARBA" id="ARBA00023002"/>
    </source>
</evidence>
<evidence type="ECO:0000259" key="2">
    <source>
        <dbReference type="Pfam" id="PF00248"/>
    </source>
</evidence>
<dbReference type="SUPFAM" id="SSF51430">
    <property type="entry name" value="NAD(P)-linked oxidoreductase"/>
    <property type="match status" value="1"/>
</dbReference>
<dbReference type="InterPro" id="IPR050791">
    <property type="entry name" value="Aldo-Keto_reductase"/>
</dbReference>
<proteinExistence type="predicted"/>
<dbReference type="InterPro" id="IPR023210">
    <property type="entry name" value="NADP_OxRdtase_dom"/>
</dbReference>
<organism evidence="3 4">
    <name type="scientific">Chryseobacterium edaphi</name>
    <dbReference type="NCBI Taxonomy" id="2976532"/>
    <lineage>
        <taxon>Bacteria</taxon>
        <taxon>Pseudomonadati</taxon>
        <taxon>Bacteroidota</taxon>
        <taxon>Flavobacteriia</taxon>
        <taxon>Flavobacteriales</taxon>
        <taxon>Weeksellaceae</taxon>
        <taxon>Chryseobacterium group</taxon>
        <taxon>Chryseobacterium</taxon>
    </lineage>
</organism>
<dbReference type="RefSeq" id="WP_263001679.1">
    <property type="nucleotide sequence ID" value="NZ_JAOTEM010000001.1"/>
</dbReference>
<dbReference type="EMBL" id="JAOTEM010000001">
    <property type="protein sequence ID" value="MCU7616225.1"/>
    <property type="molecule type" value="Genomic_DNA"/>
</dbReference>
<dbReference type="Proteomes" id="UP001208649">
    <property type="component" value="Unassembled WGS sequence"/>
</dbReference>
<keyword evidence="4" id="KW-1185">Reference proteome</keyword>
<dbReference type="CDD" id="cd19076">
    <property type="entry name" value="AKR_AKR13A_13D"/>
    <property type="match status" value="1"/>
</dbReference>
<reference evidence="4" key="1">
    <citation type="submission" date="2023-07" db="EMBL/GenBank/DDBJ databases">
        <title>Chryseobacterium sp. strain PBS4-4 Genome sequencing and assembly.</title>
        <authorList>
            <person name="Jung Y."/>
        </authorList>
    </citation>
    <scope>NUCLEOTIDE SEQUENCE [LARGE SCALE GENOMIC DNA]</scope>
    <source>
        <strain evidence="4">PBS4-4</strain>
    </source>
</reference>
<accession>A0ABT2W1W2</accession>
<comment type="caution">
    <text evidence="3">The sequence shown here is derived from an EMBL/GenBank/DDBJ whole genome shotgun (WGS) entry which is preliminary data.</text>
</comment>
<dbReference type="InterPro" id="IPR036812">
    <property type="entry name" value="NAD(P)_OxRdtase_dom_sf"/>
</dbReference>
<dbReference type="PANTHER" id="PTHR43625:SF40">
    <property type="entry name" value="ALDO-KETO REDUCTASE YAKC [NADP(+)]"/>
    <property type="match status" value="1"/>
</dbReference>
<protein>
    <submittedName>
        <fullName evidence="3">Aldo/keto reductase</fullName>
    </submittedName>
</protein>
<name>A0ABT2W1W2_9FLAO</name>
<dbReference type="PANTHER" id="PTHR43625">
    <property type="entry name" value="AFLATOXIN B1 ALDEHYDE REDUCTASE"/>
    <property type="match status" value="1"/>
</dbReference>
<dbReference type="Gene3D" id="3.20.20.100">
    <property type="entry name" value="NADP-dependent oxidoreductase domain"/>
    <property type="match status" value="1"/>
</dbReference>